<dbReference type="Gene3D" id="1.10.101.10">
    <property type="entry name" value="PGBD-like superfamily/PGBD"/>
    <property type="match status" value="1"/>
</dbReference>
<evidence type="ECO:0000313" key="3">
    <source>
        <dbReference type="EMBL" id="AKI98553.1"/>
    </source>
</evidence>
<dbReference type="RefSeq" id="WP_053065971.1">
    <property type="nucleotide sequence ID" value="NZ_CP011509.1"/>
</dbReference>
<dbReference type="InterPro" id="IPR023346">
    <property type="entry name" value="Lysozyme-like_dom_sf"/>
</dbReference>
<dbReference type="InterPro" id="IPR036365">
    <property type="entry name" value="PGBD-like_sf"/>
</dbReference>
<dbReference type="Gene3D" id="1.10.530.10">
    <property type="match status" value="1"/>
</dbReference>
<dbReference type="EMBL" id="QUMU01000022">
    <property type="protein sequence ID" value="REG20349.1"/>
    <property type="molecule type" value="Genomic_DNA"/>
</dbReference>
<keyword evidence="6" id="KW-1185">Reference proteome</keyword>
<dbReference type="Pfam" id="PF01476">
    <property type="entry name" value="LysM"/>
    <property type="match status" value="1"/>
</dbReference>
<reference evidence="4 6" key="2">
    <citation type="submission" date="2018-08" db="EMBL/GenBank/DDBJ databases">
        <title>Genomic Encyclopedia of Archaeal and Bacterial Type Strains, Phase II (KMG-II): from individual species to whole genera.</title>
        <authorList>
            <person name="Goeker M."/>
        </authorList>
    </citation>
    <scope>NUCLEOTIDE SEQUENCE [LARGE SCALE GENOMIC DNA]</scope>
    <source>
        <strain evidence="4 6">DSM 2261</strain>
    </source>
</reference>
<dbReference type="Proteomes" id="UP000256345">
    <property type="component" value="Unassembled WGS sequence"/>
</dbReference>
<dbReference type="SMART" id="SM00257">
    <property type="entry name" value="LysM"/>
    <property type="match status" value="1"/>
</dbReference>
<dbReference type="InterPro" id="IPR039564">
    <property type="entry name" value="Peptidase_C39-like"/>
</dbReference>
<dbReference type="Pfam" id="PF13529">
    <property type="entry name" value="Peptidase_C39_2"/>
    <property type="match status" value="1"/>
</dbReference>
<dbReference type="PANTHER" id="PTHR34408">
    <property type="entry name" value="FAMILY PROTEIN, PUTATIVE-RELATED"/>
    <property type="match status" value="1"/>
</dbReference>
<dbReference type="AlphaFoldDB" id="A0AAC8Q1F2"/>
<dbReference type="InterPro" id="IPR052354">
    <property type="entry name" value="Cell_Wall_Dynamics_Protein"/>
</dbReference>
<dbReference type="CDD" id="cd00118">
    <property type="entry name" value="LysM"/>
    <property type="match status" value="1"/>
</dbReference>
<protein>
    <submittedName>
        <fullName evidence="4">Chitinase</fullName>
    </submittedName>
    <submittedName>
        <fullName evidence="3">Membrane-bound lytic murein transglycosylase D</fullName>
    </submittedName>
</protein>
<dbReference type="InterPro" id="IPR000726">
    <property type="entry name" value="Glyco_hydro_19_cat"/>
</dbReference>
<dbReference type="PANTHER" id="PTHR34408:SF1">
    <property type="entry name" value="GLYCOSYL HYDROLASE FAMILY 19 DOMAIN-CONTAINING PROTEIN HI_1415"/>
    <property type="match status" value="1"/>
</dbReference>
<evidence type="ECO:0000313" key="5">
    <source>
        <dbReference type="Proteomes" id="UP000035579"/>
    </source>
</evidence>
<dbReference type="InterPro" id="IPR036366">
    <property type="entry name" value="PGBDSf"/>
</dbReference>
<dbReference type="InterPro" id="IPR002477">
    <property type="entry name" value="Peptidoglycan-bd-like"/>
</dbReference>
<evidence type="ECO:0000259" key="2">
    <source>
        <dbReference type="PROSITE" id="PS51782"/>
    </source>
</evidence>
<dbReference type="Proteomes" id="UP000035579">
    <property type="component" value="Chromosome"/>
</dbReference>
<dbReference type="GO" id="GO:0004568">
    <property type="term" value="F:chitinase activity"/>
    <property type="evidence" value="ECO:0007669"/>
    <property type="project" value="InterPro"/>
</dbReference>
<feature type="region of interest" description="Disordered" evidence="1">
    <location>
        <begin position="371"/>
        <end position="398"/>
    </location>
</feature>
<feature type="region of interest" description="Disordered" evidence="1">
    <location>
        <begin position="46"/>
        <end position="109"/>
    </location>
</feature>
<dbReference type="KEGG" id="age:AA314_00180"/>
<evidence type="ECO:0000256" key="1">
    <source>
        <dbReference type="SAM" id="MobiDB-lite"/>
    </source>
</evidence>
<organism evidence="3 5">
    <name type="scientific">Archangium gephyra</name>
    <dbReference type="NCBI Taxonomy" id="48"/>
    <lineage>
        <taxon>Bacteria</taxon>
        <taxon>Pseudomonadati</taxon>
        <taxon>Myxococcota</taxon>
        <taxon>Myxococcia</taxon>
        <taxon>Myxococcales</taxon>
        <taxon>Cystobacterineae</taxon>
        <taxon>Archangiaceae</taxon>
        <taxon>Archangium</taxon>
    </lineage>
</organism>
<feature type="compositionally biased region" description="Gly residues" evidence="1">
    <location>
        <begin position="371"/>
        <end position="388"/>
    </location>
</feature>
<feature type="domain" description="LysM" evidence="2">
    <location>
        <begin position="2"/>
        <end position="46"/>
    </location>
</feature>
<dbReference type="InterPro" id="IPR036779">
    <property type="entry name" value="LysM_dom_sf"/>
</dbReference>
<accession>A0AAC8Q1F2</accession>
<dbReference type="PROSITE" id="PS51782">
    <property type="entry name" value="LYSM"/>
    <property type="match status" value="1"/>
</dbReference>
<sequence length="571" mass="59033">MSVHTVRRGDTLSALAKQYNTTVDKLAKANNIKDVNTIAVGQKLKLPDSFERPSTSGPSKGGGDNFQQAPASSSGRAGPARDDDGRQFPTSADGTPIFKQGDAQWGGRSLGTGSSISAAGCAMTSTAMAMSKITGKVINPGELDAHLDKTGGYAGNGLIWGQAAKMGGLGASKPGWSMDTINKQIDAGRPVVIGVDYKAGSNGGSNGTDHWVAVTRREGNTYFANDPATGKEISLKLQGGKLVGGPSNYKSTGELVTFSGGNPKPGTAPAGGGSTPAPAPAPTKPSGSAVKGLDLPGGDLEKGAKGAAVKQLQTALVKLGHMTQAEMNTGPGVFGPKTEAALKEFQAAHGVPNTGYYGPKTRAAFDKLGADVGGTQGTGGSSGPGPVTGPGNEPGAKGGVSLAQLRKIMPNLSQAKAEQYLPHLNKAMAEAGINTPKRQAAFLAQLAHESGEFRYMEEIASGAAYEGRKDLGNTQPGDGVRFKGRGPIQITGRANYRAAGKALGIDLENNPKRASDPDVGFRTAAWYWNSRNLNQYADSGNFKELTRRINGGYNGLADRQKYYQRALDVLT</sequence>
<proteinExistence type="predicted"/>
<evidence type="ECO:0000313" key="4">
    <source>
        <dbReference type="EMBL" id="REG20349.1"/>
    </source>
</evidence>
<dbReference type="Pfam" id="PF00182">
    <property type="entry name" value="Glyco_hydro_19"/>
    <property type="match status" value="1"/>
</dbReference>
<gene>
    <name evidence="3" type="ORF">AA314_00180</name>
    <name evidence="4" type="ORF">ATI61_12249</name>
</gene>
<dbReference type="GO" id="GO:0006032">
    <property type="term" value="P:chitin catabolic process"/>
    <property type="evidence" value="ECO:0007669"/>
    <property type="project" value="InterPro"/>
</dbReference>
<dbReference type="SUPFAM" id="SSF47090">
    <property type="entry name" value="PGBD-like"/>
    <property type="match status" value="1"/>
</dbReference>
<dbReference type="InterPro" id="IPR018392">
    <property type="entry name" value="LysM"/>
</dbReference>
<dbReference type="CDD" id="cd00325">
    <property type="entry name" value="chitinase_GH19"/>
    <property type="match status" value="1"/>
</dbReference>
<dbReference type="Gene3D" id="3.90.70.10">
    <property type="entry name" value="Cysteine proteinases"/>
    <property type="match status" value="1"/>
</dbReference>
<feature type="compositionally biased region" description="Low complexity" evidence="1">
    <location>
        <begin position="67"/>
        <end position="78"/>
    </location>
</feature>
<dbReference type="SUPFAM" id="SSF54106">
    <property type="entry name" value="LysM domain"/>
    <property type="match status" value="1"/>
</dbReference>
<dbReference type="Gene3D" id="3.10.350.10">
    <property type="entry name" value="LysM domain"/>
    <property type="match status" value="1"/>
</dbReference>
<evidence type="ECO:0000313" key="6">
    <source>
        <dbReference type="Proteomes" id="UP000256345"/>
    </source>
</evidence>
<dbReference type="SUPFAM" id="SSF53955">
    <property type="entry name" value="Lysozyme-like"/>
    <property type="match status" value="1"/>
</dbReference>
<dbReference type="GO" id="GO:0016998">
    <property type="term" value="P:cell wall macromolecule catabolic process"/>
    <property type="evidence" value="ECO:0007669"/>
    <property type="project" value="InterPro"/>
</dbReference>
<feature type="region of interest" description="Disordered" evidence="1">
    <location>
        <begin position="258"/>
        <end position="289"/>
    </location>
</feature>
<dbReference type="EMBL" id="CP011509">
    <property type="protein sequence ID" value="AKI98553.1"/>
    <property type="molecule type" value="Genomic_DNA"/>
</dbReference>
<reference evidence="3 5" key="1">
    <citation type="submission" date="2015-05" db="EMBL/GenBank/DDBJ databases">
        <title>Genome assembly of Archangium gephyra DSM 2261.</title>
        <authorList>
            <person name="Sharma G."/>
            <person name="Subramanian S."/>
        </authorList>
    </citation>
    <scope>NUCLEOTIDE SEQUENCE [LARGE SCALE GENOMIC DNA]</scope>
    <source>
        <strain evidence="3 5">DSM 2261</strain>
    </source>
</reference>
<name>A0AAC8Q1F2_9BACT</name>
<dbReference type="Pfam" id="PF01471">
    <property type="entry name" value="PG_binding_1"/>
    <property type="match status" value="1"/>
</dbReference>